<dbReference type="GO" id="GO:0005986">
    <property type="term" value="P:sucrose biosynthetic process"/>
    <property type="evidence" value="ECO:0007669"/>
    <property type="project" value="TreeGrafter"/>
</dbReference>
<dbReference type="WBParaSite" id="PEQ_0000676801-mRNA-1">
    <property type="protein sequence ID" value="PEQ_0000676801-mRNA-1"/>
    <property type="gene ID" value="PEQ_0000676801"/>
</dbReference>
<dbReference type="GO" id="GO:0030388">
    <property type="term" value="P:fructose 1,6-bisphosphate metabolic process"/>
    <property type="evidence" value="ECO:0007669"/>
    <property type="project" value="TreeGrafter"/>
</dbReference>
<proteinExistence type="predicted"/>
<dbReference type="PANTHER" id="PTHR11556:SF1">
    <property type="entry name" value="FRUCTOSE-BISPHOSPHATASE"/>
    <property type="match status" value="1"/>
</dbReference>
<dbReference type="SUPFAM" id="SSF56655">
    <property type="entry name" value="Carbohydrate phosphatase"/>
    <property type="match status" value="1"/>
</dbReference>
<feature type="domain" description="Fructose-1-6-bisphosphatase class 1 C-terminal" evidence="5">
    <location>
        <begin position="2"/>
        <end position="37"/>
    </location>
</feature>
<dbReference type="AlphaFoldDB" id="A0A914RPL6"/>
<dbReference type="PANTHER" id="PTHR11556">
    <property type="entry name" value="FRUCTOSE-1,6-BISPHOSPHATASE-RELATED"/>
    <property type="match status" value="1"/>
</dbReference>
<evidence type="ECO:0000259" key="5">
    <source>
        <dbReference type="Pfam" id="PF18913"/>
    </source>
</evidence>
<evidence type="ECO:0000256" key="3">
    <source>
        <dbReference type="ARBA" id="ARBA00024331"/>
    </source>
</evidence>
<dbReference type="GO" id="GO:0006000">
    <property type="term" value="P:fructose metabolic process"/>
    <property type="evidence" value="ECO:0007669"/>
    <property type="project" value="TreeGrafter"/>
</dbReference>
<dbReference type="GO" id="GO:0046872">
    <property type="term" value="F:metal ion binding"/>
    <property type="evidence" value="ECO:0007669"/>
    <property type="project" value="UniProtKB-KW"/>
</dbReference>
<dbReference type="GO" id="GO:0006094">
    <property type="term" value="P:gluconeogenesis"/>
    <property type="evidence" value="ECO:0007669"/>
    <property type="project" value="TreeGrafter"/>
</dbReference>
<name>A0A914RPL6_PAREQ</name>
<evidence type="ECO:0000256" key="4">
    <source>
        <dbReference type="ARBA" id="ARBA00032973"/>
    </source>
</evidence>
<evidence type="ECO:0000256" key="2">
    <source>
        <dbReference type="ARBA" id="ARBA00022842"/>
    </source>
</evidence>
<keyword evidence="6" id="KW-1185">Reference proteome</keyword>
<dbReference type="GO" id="GO:0005829">
    <property type="term" value="C:cytosol"/>
    <property type="evidence" value="ECO:0007669"/>
    <property type="project" value="TreeGrafter"/>
</dbReference>
<reference evidence="7" key="1">
    <citation type="submission" date="2022-11" db="UniProtKB">
        <authorList>
            <consortium name="WormBaseParasite"/>
        </authorList>
    </citation>
    <scope>IDENTIFICATION</scope>
</reference>
<dbReference type="Pfam" id="PF18913">
    <property type="entry name" value="FBPase_C"/>
    <property type="match status" value="1"/>
</dbReference>
<organism evidence="6 7">
    <name type="scientific">Parascaris equorum</name>
    <name type="common">Equine roundworm</name>
    <dbReference type="NCBI Taxonomy" id="6256"/>
    <lineage>
        <taxon>Eukaryota</taxon>
        <taxon>Metazoa</taxon>
        <taxon>Ecdysozoa</taxon>
        <taxon>Nematoda</taxon>
        <taxon>Chromadorea</taxon>
        <taxon>Rhabditida</taxon>
        <taxon>Spirurina</taxon>
        <taxon>Ascaridomorpha</taxon>
        <taxon>Ascaridoidea</taxon>
        <taxon>Ascarididae</taxon>
        <taxon>Parascaris</taxon>
    </lineage>
</organism>
<dbReference type="InterPro" id="IPR000146">
    <property type="entry name" value="FBPase_class-1"/>
</dbReference>
<sequence length="116" mass="13175">MALRYIGSMVPDVHRTLLYGGIFIYPAVASAPEGKLSRQDDLQVSLDTYMRCVSRLQRHRAEKNLFHCTERSNEILIYRAAINNNIQHHHDPLVYGYIASFDNAISKAPFIVAIDA</sequence>
<dbReference type="Gene3D" id="3.40.190.80">
    <property type="match status" value="1"/>
</dbReference>
<evidence type="ECO:0000313" key="6">
    <source>
        <dbReference type="Proteomes" id="UP000887564"/>
    </source>
</evidence>
<comment type="pathway">
    <text evidence="3">Carbohydrate biosynthesis.</text>
</comment>
<keyword evidence="1" id="KW-0479">Metal-binding</keyword>
<evidence type="ECO:0000313" key="7">
    <source>
        <dbReference type="WBParaSite" id="PEQ_0000676801-mRNA-1"/>
    </source>
</evidence>
<keyword evidence="2" id="KW-0460">Magnesium</keyword>
<dbReference type="GO" id="GO:0042132">
    <property type="term" value="F:fructose 1,6-bisphosphate 1-phosphatase activity"/>
    <property type="evidence" value="ECO:0007669"/>
    <property type="project" value="TreeGrafter"/>
</dbReference>
<protein>
    <recommendedName>
        <fullName evidence="4">D-fructose-1,6-bisphosphate 1-phosphohydrolase</fullName>
    </recommendedName>
</protein>
<dbReference type="Proteomes" id="UP000887564">
    <property type="component" value="Unplaced"/>
</dbReference>
<evidence type="ECO:0000256" key="1">
    <source>
        <dbReference type="ARBA" id="ARBA00022723"/>
    </source>
</evidence>
<dbReference type="InterPro" id="IPR044015">
    <property type="entry name" value="FBPase_C_dom"/>
</dbReference>
<accession>A0A914RPL6</accession>
<dbReference type="GO" id="GO:0006002">
    <property type="term" value="P:fructose 6-phosphate metabolic process"/>
    <property type="evidence" value="ECO:0007669"/>
    <property type="project" value="TreeGrafter"/>
</dbReference>